<accession>A0A2S2DDU2</accession>
<evidence type="ECO:0000313" key="4">
    <source>
        <dbReference type="Proteomes" id="UP000245820"/>
    </source>
</evidence>
<feature type="compositionally biased region" description="Polar residues" evidence="1">
    <location>
        <begin position="999"/>
        <end position="1008"/>
    </location>
</feature>
<dbReference type="EMBL" id="CP029343">
    <property type="protein sequence ID" value="AWL03521.1"/>
    <property type="molecule type" value="Genomic_DNA"/>
</dbReference>
<name>A0A2S2DDU2_9BURK</name>
<keyword evidence="2" id="KW-0812">Transmembrane</keyword>
<keyword evidence="2" id="KW-1133">Transmembrane helix</keyword>
<proteinExistence type="predicted"/>
<dbReference type="Proteomes" id="UP000245820">
    <property type="component" value="Chromosome"/>
</dbReference>
<feature type="region of interest" description="Disordered" evidence="1">
    <location>
        <begin position="1"/>
        <end position="36"/>
    </location>
</feature>
<dbReference type="RefSeq" id="WP_109343924.1">
    <property type="nucleotide sequence ID" value="NZ_CP029343.1"/>
</dbReference>
<evidence type="ECO:0000256" key="2">
    <source>
        <dbReference type="SAM" id="Phobius"/>
    </source>
</evidence>
<dbReference type="KEGG" id="mtim:DIR46_03030"/>
<keyword evidence="4" id="KW-1185">Reference proteome</keyword>
<sequence length="1635" mass="180094">MFSFRTTRNTPPPLPTHVSPTTAGSPGAPLQGVVATSPQGGELVSASAHPARVSSMQTDFQINRNRALNAAMNDIVRCSSHMTITRTDMDNLRKAKRELMKIDHAMRMEAAGQLVGDVYKALGKDQRKVFHDLYRELGMTQLAGALNTGLGILPTAVGSALKSKAGAGAVLAWSGLAQLYQPYLGVLMFNTLYAGADFMRKTGMPGRSRPIESAKTLQQTLTALNDASDRMAEALTAAHDVAPGSAEAIAARHALTTARVAGAQAMEERMKREQFDQSFDAGQYIKSLLSGTKQVAFYLSQYVAYADNQDCKGTERAFKMQMAVTGIVLGLNVLAAVADRRREAQRIMATNLAYGDVDNKNHVRDMFRSPYTQKMWGVNDGIEKRTDATLGELARLFGVPKRALKRFDEAGGFNHQRFSLALDAPRREKLARFEAMTEGPLLAGARSNMEELTKLVHLEEVGKLHMLEDLSALGVLEALDRRHAEVAGGGAAPYAAPSADEIKRLPGIVSDDQVRRLLDGPLPAALKDRMGELRARFDALDNRRTLTAGHPRMMLGLDSEYALSDLLDQQRRDPAGALPAPQAGALLALRGKYADQAAPQALADALDIDLAQATKLCAGPMSNALRQQLHDLQDKYETRAGLRGEDLVEVDRTGMLEWADLARADAKPLSASESAVRSRLEAKSRTSTLNLDGWRGNAGMEDVAELDERRAASLTPFEHCLLQTLRVRPGAPGAVPGDAILAAARLTPVMANETAAARIHTLLSELRGHRLDKALSTWDFSNLSEPAKLSVERLLQGKRGVLGNIKDLAGMRWNMPGHVVPALVVQYARATFMAVGGSGFFFLLQAAVGLARRLNEDQFACKPGEGPNDASRTFSHVMMGVGVPFLAAALLGAWAGPQTVNASRVRREFFTRREGRPNFTEMMKANYLYSARKAVTDYAGQRWFSGPKAKARNTRLMGQVDARLKMLLDVADGPDRESSPDTRPASRAGRSPVRLHPTRTLTEQSYRTRTPDGGASRGIARQARHQVAFQRKRPVTANRTSLSKDSQRLAWGLRPDGVDSTVLATSYSHQAGTSAMRRLASNLMLDMNMYLEEKLQLALEHMIELPRMKKIVELVHQMLDGAGAASGLPLTLDDETLADPVKGDLRKARLLYLKEQLRPNYDKDVLETFFNNAEGSDKAINALRNAASKPLSPEQQLQIKLVKMLFGQKPYFGGSSEYHDKDVNSFEYWIYHLSTITRDPRRALKAGPGELGHQMLKPMRDYLTPDGSLVALNNQSNLGVGVAEADWEELSPTMHVAIKRQLQKHLDKSQATDASKLKLYTTSFALWDRIRKDYGDSSKDYSDVSKDGSDIDKLWNRLSEDDRKEVYGDIAAIPWEDAHLHGKEGMMNVAGVHGNVLQTPQEAADRYIRHMKKQMRHEHDTDVVQVPRPDGSMVSKNYVELREDFLRSHESWYRSAHANHRPIVGGMSGHTLGYLNLYKDALIHAMDKLKADPGELPSLEFMRVVMLAALVGQKRHHSYDEVMAASQGISDGRVTLEYKDRTGFRDLLESGDRQIAQIAGKVLGEAVDGYDANQSGSVLAVLTRDCNLSAEESAALSERLRPVIAGYLRSVAEGRRERRRTASPRPASWTGWKRR</sequence>
<feature type="region of interest" description="Disordered" evidence="1">
    <location>
        <begin position="970"/>
        <end position="1043"/>
    </location>
</feature>
<keyword evidence="2" id="KW-0472">Membrane</keyword>
<evidence type="ECO:0000256" key="1">
    <source>
        <dbReference type="SAM" id="MobiDB-lite"/>
    </source>
</evidence>
<dbReference type="OrthoDB" id="7061315at2"/>
<reference evidence="3 4" key="1">
    <citation type="submission" date="2018-05" db="EMBL/GenBank/DDBJ databases">
        <title>Complete genome sequence of Massilia oculi sp. nov. CCUG 43427T (=DSM 26321T), the type strain of M. oculi, and comparison with genome sequences of other Massilia strains.</title>
        <authorList>
            <person name="Zhu B."/>
        </authorList>
    </citation>
    <scope>NUCLEOTIDE SEQUENCE [LARGE SCALE GENOMIC DNA]</scope>
    <source>
        <strain evidence="3 4">CCUG 43427</strain>
    </source>
</reference>
<gene>
    <name evidence="3" type="ORF">DIR46_03030</name>
</gene>
<evidence type="ECO:0000313" key="3">
    <source>
        <dbReference type="EMBL" id="AWL03521.1"/>
    </source>
</evidence>
<protein>
    <submittedName>
        <fullName evidence="3">Uncharacterized protein</fullName>
    </submittedName>
</protein>
<feature type="transmembrane region" description="Helical" evidence="2">
    <location>
        <begin position="877"/>
        <end position="896"/>
    </location>
</feature>
<organism evidence="3 4">
    <name type="scientific">Massilia oculi</name>
    <dbReference type="NCBI Taxonomy" id="945844"/>
    <lineage>
        <taxon>Bacteria</taxon>
        <taxon>Pseudomonadati</taxon>
        <taxon>Pseudomonadota</taxon>
        <taxon>Betaproteobacteria</taxon>
        <taxon>Burkholderiales</taxon>
        <taxon>Oxalobacteraceae</taxon>
        <taxon>Telluria group</taxon>
        <taxon>Massilia</taxon>
    </lineage>
</organism>
<feature type="region of interest" description="Disordered" evidence="1">
    <location>
        <begin position="1615"/>
        <end position="1635"/>
    </location>
</feature>